<evidence type="ECO:0000313" key="17">
    <source>
        <dbReference type="Proteomes" id="UP000464718"/>
    </source>
</evidence>
<reference evidence="5" key="8">
    <citation type="submission" date="2020-09" db="EMBL/GenBank/DDBJ databases">
        <title>Genome sequence of Vibrio parahaemolyticus isolates.</title>
        <authorList>
            <person name="Hammerl J.A."/>
            <person name="Strauch E."/>
        </authorList>
    </citation>
    <scope>NUCLEOTIDE SEQUENCE</scope>
    <source>
        <strain evidence="5">17-VB00146</strain>
    </source>
</reference>
<reference evidence="3" key="6">
    <citation type="submission" date="2019-12" db="EMBL/GenBank/DDBJ databases">
        <authorList>
            <consortium name="NCBI Pathogen Detection Project"/>
        </authorList>
    </citation>
    <scope>NUCLEOTIDE SEQUENCE</scope>
    <source>
        <strain evidence="3">1930</strain>
    </source>
</reference>
<reference evidence="10 17" key="4">
    <citation type="submission" date="2018-12" db="EMBL/GenBank/DDBJ databases">
        <title>Genomic insights into the evolutionary origins and pathogenicity of five Vibrio parahaemolyticus strains isolated from the shrimp with acute hepatopancreatic necrosis disease (AHPND).</title>
        <authorList>
            <person name="Yang Q."/>
            <person name="Dong X."/>
            <person name="Xie G."/>
            <person name="Fu S."/>
            <person name="Zou P."/>
            <person name="Sun J."/>
            <person name="Wang Y."/>
            <person name="Huang J."/>
        </authorList>
    </citation>
    <scope>NUCLEOTIDE SEQUENCE [LARGE SCALE GENOMIC DNA]</scope>
    <source>
        <strain evidence="10 17">20160303005-1</strain>
    </source>
</reference>
<evidence type="ECO:0000313" key="19">
    <source>
        <dbReference type="Proteomes" id="UP000555836"/>
    </source>
</evidence>
<dbReference type="GeneID" id="1190737"/>
<evidence type="ECO:0000313" key="10">
    <source>
        <dbReference type="EMBL" id="QHH11683.1"/>
    </source>
</evidence>
<dbReference type="Proteomes" id="UP000037697">
    <property type="component" value="Unassembled WGS sequence"/>
</dbReference>
<evidence type="ECO:0000313" key="5">
    <source>
        <dbReference type="EMBL" id="MCC3804466.1"/>
    </source>
</evidence>
<dbReference type="Proteomes" id="UP000726777">
    <property type="component" value="Unassembled WGS sequence"/>
</dbReference>
<keyword evidence="2" id="KW-0812">Transmembrane</keyword>
<reference evidence="18 19" key="7">
    <citation type="submission" date="2020-04" db="EMBL/GenBank/DDBJ databases">
        <title>Whole-genome sequencing of Vibrio spp. from China reveals different genetic environments of blaCTX-M-14 among diverse lineages.</title>
        <authorList>
            <person name="Zheng Z."/>
            <person name="Ye L."/>
            <person name="Chen S."/>
        </authorList>
    </citation>
    <scope>NUCLEOTIDE SEQUENCE [LARGE SCALE GENOMIC DNA]</scope>
    <source>
        <strain evidence="8 18">Vb0551</strain>
        <strain evidence="7 19">Vb0574</strain>
    </source>
</reference>
<dbReference type="Proteomes" id="UP000214596">
    <property type="component" value="Unassembled WGS sequence"/>
</dbReference>
<dbReference type="Proteomes" id="UP000518904">
    <property type="component" value="Unassembled WGS sequence"/>
</dbReference>
<reference evidence="9 15" key="2">
    <citation type="journal article" date="2017" name="Appl. Environ. Microbiol.">
        <title>Parallel evolution of two clades of a major Atlantic endemic Vibrio parahaemolyticus pathogen lineage by independent acquisition of related pathogenicity islands.</title>
        <authorList>
            <person name="Xu F."/>
            <person name="Gonzalez-Escalona N."/>
            <person name="Drees K.P."/>
            <person name="Sebra R.P."/>
            <person name="Cooper V.S."/>
            <person name="Jones S.H."/>
            <person name="Whistler C.A."/>
        </authorList>
    </citation>
    <scope>NUCLEOTIDE SEQUENCE [LARGE SCALE GENOMIC DNA]</scope>
    <source>
        <strain evidence="9 15">MAVP-3</strain>
    </source>
</reference>
<sequence length="93" mass="10880">MAVQRKHSDLPPRYEASDLTNEQRHRFTEVANAAHKRRKFYKQAIEKSLVGKMKERAFKPVIAPQQGKPSRARQAFWLIVFLALGLWAMHFFA</sequence>
<proteinExistence type="predicted"/>
<dbReference type="EMBL" id="LIRS01000088">
    <property type="protein sequence ID" value="KOY29022.1"/>
    <property type="molecule type" value="Genomic_DNA"/>
</dbReference>
<dbReference type="EMBL" id="JABCLD010001806">
    <property type="protein sequence ID" value="NMU27209.1"/>
    <property type="molecule type" value="Genomic_DNA"/>
</dbReference>
<dbReference type="Proteomes" id="UP001253193">
    <property type="component" value="Unassembled WGS sequence"/>
</dbReference>
<accession>A0A0E2XA93</accession>
<keyword evidence="2" id="KW-1133">Transmembrane helix</keyword>
<evidence type="ECO:0000313" key="15">
    <source>
        <dbReference type="Proteomes" id="UP000214596"/>
    </source>
</evidence>
<dbReference type="EMBL" id="NIXT01000817">
    <property type="protein sequence ID" value="OXE32118.1"/>
    <property type="molecule type" value="Genomic_DNA"/>
</dbReference>
<reference evidence="3" key="3">
    <citation type="journal article" date="2018" name="Genome Biol.">
        <title>SKESA: strategic k-mer extension for scrupulous assemblies.</title>
        <authorList>
            <person name="Souvorov A."/>
            <person name="Agarwala R."/>
            <person name="Lipman D.J."/>
        </authorList>
    </citation>
    <scope>NUCLEOTIDE SEQUENCE</scope>
    <source>
        <strain evidence="3">1930</strain>
    </source>
</reference>
<feature type="transmembrane region" description="Helical" evidence="2">
    <location>
        <begin position="75"/>
        <end position="92"/>
    </location>
</feature>
<evidence type="ECO:0000313" key="4">
    <source>
        <dbReference type="EMBL" id="KOY29022.1"/>
    </source>
</evidence>
<reference evidence="4 14" key="1">
    <citation type="submission" date="2015-07" db="EMBL/GenBank/DDBJ databases">
        <title>Foodborne Vibrio parahaemolyticus Isolates.</title>
        <authorList>
            <person name="Ronholm J."/>
            <person name="Petronella N."/>
            <person name="Kenwell R."/>
            <person name="Banerjee S."/>
        </authorList>
    </citation>
    <scope>NUCLEOTIDE SEQUENCE [LARGE SCALE GENOMIC DNA]</scope>
    <source>
        <strain evidence="4 14">HS-06-05</strain>
    </source>
</reference>
<protein>
    <submittedName>
        <fullName evidence="3">Uncharacterized protein</fullName>
    </submittedName>
</protein>
<dbReference type="OrthoDB" id="5896947at2"/>
<dbReference type="AlphaFoldDB" id="A0A0E2XA93"/>
<evidence type="ECO:0000313" key="3">
    <source>
        <dbReference type="EMBL" id="HAS6677303.1"/>
    </source>
</evidence>
<dbReference type="EMBL" id="VRMQ01000001">
    <property type="protein sequence ID" value="TXN18898.1"/>
    <property type="molecule type" value="Genomic_DNA"/>
</dbReference>
<evidence type="ECO:0000313" key="13">
    <source>
        <dbReference type="EMBL" id="WAT92262.1"/>
    </source>
</evidence>
<evidence type="ECO:0000313" key="16">
    <source>
        <dbReference type="Proteomes" id="UP000321504"/>
    </source>
</evidence>
<evidence type="ECO:0000313" key="12">
    <source>
        <dbReference type="EMBL" id="UYV29339.1"/>
    </source>
</evidence>
<dbReference type="EMBL" id="CP034299">
    <property type="protein sequence ID" value="QHH11683.1"/>
    <property type="molecule type" value="Genomic_DNA"/>
</dbReference>
<reference evidence="13" key="10">
    <citation type="submission" date="2022-12" db="EMBL/GenBank/DDBJ databases">
        <title>Vibrio parahaemolyticus become highly virulent by producing novel Tc toxins.</title>
        <authorList>
            <person name="Yang F."/>
            <person name="You Y."/>
            <person name="Lai Q."/>
            <person name="Xu L."/>
            <person name="Li F."/>
        </authorList>
    </citation>
    <scope>NUCLEOTIDE SEQUENCE</scope>
    <source>
        <strain evidence="13">Vp-HL-202005</strain>
    </source>
</reference>
<organism evidence="3">
    <name type="scientific">Vibrio parahaemolyticus</name>
    <dbReference type="NCBI Taxonomy" id="670"/>
    <lineage>
        <taxon>Bacteria</taxon>
        <taxon>Pseudomonadati</taxon>
        <taxon>Pseudomonadota</taxon>
        <taxon>Gammaproteobacteria</taxon>
        <taxon>Vibrionales</taxon>
        <taxon>Vibrionaceae</taxon>
        <taxon>Vibrio</taxon>
    </lineage>
</organism>
<dbReference type="OMA" id="HRFTKVA"/>
<evidence type="ECO:0000313" key="8">
    <source>
        <dbReference type="EMBL" id="NMU81431.1"/>
    </source>
</evidence>
<dbReference type="Proteomes" id="UP000555836">
    <property type="component" value="Unassembled WGS sequence"/>
</dbReference>
<evidence type="ECO:0000313" key="18">
    <source>
        <dbReference type="Proteomes" id="UP000518904"/>
    </source>
</evidence>
<evidence type="ECO:0000313" key="7">
    <source>
        <dbReference type="EMBL" id="NMU27209.1"/>
    </source>
</evidence>
<evidence type="ECO:0000313" key="9">
    <source>
        <dbReference type="EMBL" id="OXE32118.1"/>
    </source>
</evidence>
<dbReference type="EMBL" id="CP114195">
    <property type="protein sequence ID" value="WAT92262.1"/>
    <property type="molecule type" value="Genomic_DNA"/>
</dbReference>
<reference evidence="11 16" key="5">
    <citation type="submission" date="2019-08" db="EMBL/GenBank/DDBJ databases">
        <title>Emerging of two pre-pandemic pathogenic O4:KUT lineages of Vibrio parahaemolyticus in coastal eastern China.</title>
        <authorList>
            <person name="Yu H."/>
        </authorList>
    </citation>
    <scope>NUCLEOTIDE SEQUENCE [LARGE SCALE GENOMIC DNA]</scope>
    <source>
        <strain evidence="11 16">HZ17-383</strain>
    </source>
</reference>
<dbReference type="Proteomes" id="UP001156560">
    <property type="component" value="Chromosome 2"/>
</dbReference>
<dbReference type="Proteomes" id="UP000856022">
    <property type="component" value="Unassembled WGS sequence"/>
</dbReference>
<reference evidence="12" key="9">
    <citation type="submission" date="2022-05" db="EMBL/GenBank/DDBJ databases">
        <title>Megaplasmid of Vibrio parahaemolyticus.</title>
        <authorList>
            <person name="Strauch E."/>
            <person name="Borowiak M."/>
        </authorList>
    </citation>
    <scope>NUCLEOTIDE SEQUENCE</scope>
    <source>
        <strain evidence="12">16-VB00198</strain>
    </source>
</reference>
<dbReference type="EMBL" id="JAUHGG010000001">
    <property type="protein sequence ID" value="MDS1819098.1"/>
    <property type="molecule type" value="Genomic_DNA"/>
</dbReference>
<reference evidence="6" key="11">
    <citation type="submission" date="2023-06" db="EMBL/GenBank/DDBJ databases">
        <title>Genomic Diversity of Vibrio spp. and Metagenomic Analysis of Pathogens in Florida Gulf Coastal Waters Following Hurricane Ian.</title>
        <authorList>
            <person name="Brumfield K.D."/>
        </authorList>
    </citation>
    <scope>NUCLEOTIDE SEQUENCE</scope>
    <source>
        <strain evidence="6">WBS2B-138</strain>
    </source>
</reference>
<evidence type="ECO:0000256" key="1">
    <source>
        <dbReference type="SAM" id="MobiDB-lite"/>
    </source>
</evidence>
<evidence type="ECO:0000313" key="14">
    <source>
        <dbReference type="Proteomes" id="UP000037697"/>
    </source>
</evidence>
<dbReference type="Proteomes" id="UP000321504">
    <property type="component" value="Unassembled WGS sequence"/>
</dbReference>
<evidence type="ECO:0000313" key="11">
    <source>
        <dbReference type="EMBL" id="TXN18898.1"/>
    </source>
</evidence>
<gene>
    <name evidence="4" type="ORF">ACX05_17035</name>
    <name evidence="9" type="ORF">CA163_14355</name>
    <name evidence="10" type="ORF">EHC69_20530</name>
    <name evidence="11" type="ORF">FVP01_07885</name>
    <name evidence="8" type="ORF">HKB16_00900</name>
    <name evidence="7" type="ORF">HKB21_16530</name>
    <name evidence="3" type="ORF">I7278_10845</name>
    <name evidence="5" type="ORF">IB292_05355</name>
    <name evidence="12" type="ORF">M5598_19280</name>
    <name evidence="13" type="ORF">O1Q84_23135</name>
    <name evidence="6" type="ORF">QX249_00415</name>
</gene>
<feature type="region of interest" description="Disordered" evidence="1">
    <location>
        <begin position="1"/>
        <end position="21"/>
    </location>
</feature>
<dbReference type="EMBL" id="DACQKT010000004">
    <property type="protein sequence ID" value="HAS6677303.1"/>
    <property type="molecule type" value="Genomic_DNA"/>
</dbReference>
<evidence type="ECO:0000313" key="6">
    <source>
        <dbReference type="EMBL" id="MDS1819098.1"/>
    </source>
</evidence>
<keyword evidence="2" id="KW-0472">Membrane</keyword>
<evidence type="ECO:0000256" key="2">
    <source>
        <dbReference type="SAM" id="Phobius"/>
    </source>
</evidence>
<dbReference type="EMBL" id="CP097356">
    <property type="protein sequence ID" value="UYV29339.1"/>
    <property type="molecule type" value="Genomic_DNA"/>
</dbReference>
<dbReference type="Proteomes" id="UP000464718">
    <property type="component" value="Chromosome ii"/>
</dbReference>
<name>A0A0E2XA93_VIBPH</name>
<dbReference type="RefSeq" id="WP_005464981.1">
    <property type="nucleotide sequence ID" value="NZ_CABMHD010000003.1"/>
</dbReference>
<dbReference type="EMBL" id="JACVHL010000004">
    <property type="protein sequence ID" value="MCC3804466.1"/>
    <property type="molecule type" value="Genomic_DNA"/>
</dbReference>
<dbReference type="EMBL" id="JABCLB010000111">
    <property type="protein sequence ID" value="NMU81431.1"/>
    <property type="molecule type" value="Genomic_DNA"/>
</dbReference>
<dbReference type="Proteomes" id="UP001163036">
    <property type="component" value="Chromosome 2"/>
</dbReference>